<dbReference type="InterPro" id="IPR012337">
    <property type="entry name" value="RNaseH-like_sf"/>
</dbReference>
<dbReference type="SUPFAM" id="SSF53098">
    <property type="entry name" value="Ribonuclease H-like"/>
    <property type="match status" value="1"/>
</dbReference>
<dbReference type="CDD" id="cd06222">
    <property type="entry name" value="RNase_H_like"/>
    <property type="match status" value="1"/>
</dbReference>
<gene>
    <name evidence="4" type="ORF">G2W53_031016</name>
</gene>
<feature type="transmembrane region" description="Helical" evidence="1">
    <location>
        <begin position="6"/>
        <end position="27"/>
    </location>
</feature>
<evidence type="ECO:0000313" key="5">
    <source>
        <dbReference type="Proteomes" id="UP000634136"/>
    </source>
</evidence>
<dbReference type="InterPro" id="IPR036236">
    <property type="entry name" value="Znf_C2H2_sf"/>
</dbReference>
<dbReference type="GO" id="GO:0003676">
    <property type="term" value="F:nucleic acid binding"/>
    <property type="evidence" value="ECO:0007669"/>
    <property type="project" value="InterPro"/>
</dbReference>
<dbReference type="SUPFAM" id="SSF57667">
    <property type="entry name" value="beta-beta-alpha zinc fingers"/>
    <property type="match status" value="1"/>
</dbReference>
<dbReference type="InterPro" id="IPR004345">
    <property type="entry name" value="TB2_DP1_HVA22"/>
</dbReference>
<dbReference type="OrthoDB" id="10009287at2759"/>
<reference evidence="4" key="1">
    <citation type="submission" date="2020-09" db="EMBL/GenBank/DDBJ databases">
        <title>Genome-Enabled Discovery of Anthraquinone Biosynthesis in Senna tora.</title>
        <authorList>
            <person name="Kang S.-H."/>
            <person name="Pandey R.P."/>
            <person name="Lee C.-M."/>
            <person name="Sim J.-S."/>
            <person name="Jeong J.-T."/>
            <person name="Choi B.-S."/>
            <person name="Jung M."/>
            <person name="Ginzburg D."/>
            <person name="Zhao K."/>
            <person name="Won S.Y."/>
            <person name="Oh T.-J."/>
            <person name="Yu Y."/>
            <person name="Kim N.-H."/>
            <person name="Lee O.R."/>
            <person name="Lee T.-H."/>
            <person name="Bashyal P."/>
            <person name="Kim T.-S."/>
            <person name="Lee W.-H."/>
            <person name="Kawkins C."/>
            <person name="Kim C.-K."/>
            <person name="Kim J.S."/>
            <person name="Ahn B.O."/>
            <person name="Rhee S.Y."/>
            <person name="Sohng J.K."/>
        </authorList>
    </citation>
    <scope>NUCLEOTIDE SEQUENCE</scope>
    <source>
        <tissue evidence="4">Leaf</tissue>
    </source>
</reference>
<keyword evidence="1" id="KW-0472">Membrane</keyword>
<evidence type="ECO:0000256" key="1">
    <source>
        <dbReference type="SAM" id="Phobius"/>
    </source>
</evidence>
<keyword evidence="5" id="KW-1185">Reference proteome</keyword>
<dbReference type="InterPro" id="IPR013087">
    <property type="entry name" value="Znf_C2H2_type"/>
</dbReference>
<dbReference type="EMBL" id="JAAIUW010000009">
    <property type="protein sequence ID" value="KAF7817047.1"/>
    <property type="molecule type" value="Genomic_DNA"/>
</dbReference>
<sequence length="425" mass="48739">MDREAILTILITKSLGVVAWPPLSLLCPLYASIRAMESDSRSDKRRCLAFWTIFSLFKIVEWGLAGLFSWHPRWPHVKGMATILLVFPYFSGASFIYTCFFKQYCIDYICKRSWNIFSQRSTSCILDNNSKLLDISDRTIIKSKLQEEKPVIYQGSYDPGRESKKRNYNKSTGKKKIQKEWSCALCQISTSSENCLGKHLQGKKHKAKEDDLSVELCVTKSTYMLSSTATRKRTKGMVLLENFNQIANLLNPVSRTIRWCGWTKPEFGWTKLNTDGSINKENAGFGGLLRDHKGEPLCAFVSKVPQGDIFLVELWAIWRGLVLALGLGIKVIWVESDSMSVVKTINKEQPPCLRACSCIRYIRKLLSKFEKYQVSHTWRETNRAADHLAKMVLWGNDVVLWPDDFPTSLCNIIKEDAKGKKYPRW</sequence>
<keyword evidence="1" id="KW-0812">Transmembrane</keyword>
<dbReference type="Gene3D" id="3.30.420.10">
    <property type="entry name" value="Ribonuclease H-like superfamily/Ribonuclease H"/>
    <property type="match status" value="1"/>
</dbReference>
<comment type="caution">
    <text evidence="4">The sequence shown here is derived from an EMBL/GenBank/DDBJ whole genome shotgun (WGS) entry which is preliminary data.</text>
</comment>
<dbReference type="PANTHER" id="PTHR47723:SF19">
    <property type="entry name" value="POLYNUCLEOTIDYL TRANSFERASE, RIBONUCLEASE H-LIKE SUPERFAMILY PROTEIN"/>
    <property type="match status" value="1"/>
</dbReference>
<feature type="transmembrane region" description="Helical" evidence="1">
    <location>
        <begin position="80"/>
        <end position="101"/>
    </location>
</feature>
<dbReference type="PANTHER" id="PTHR47723">
    <property type="entry name" value="OS05G0353850 PROTEIN"/>
    <property type="match status" value="1"/>
</dbReference>
<dbReference type="InterPro" id="IPR044730">
    <property type="entry name" value="RNase_H-like_dom_plant"/>
</dbReference>
<dbReference type="InterPro" id="IPR002156">
    <property type="entry name" value="RNaseH_domain"/>
</dbReference>
<dbReference type="Proteomes" id="UP000634136">
    <property type="component" value="Unassembled WGS sequence"/>
</dbReference>
<dbReference type="InterPro" id="IPR036397">
    <property type="entry name" value="RNaseH_sf"/>
</dbReference>
<evidence type="ECO:0000259" key="2">
    <source>
        <dbReference type="Pfam" id="PF12874"/>
    </source>
</evidence>
<dbReference type="Pfam" id="PF03134">
    <property type="entry name" value="TB2_DP1_HVA22"/>
    <property type="match status" value="1"/>
</dbReference>
<evidence type="ECO:0000259" key="3">
    <source>
        <dbReference type="Pfam" id="PF13456"/>
    </source>
</evidence>
<dbReference type="Pfam" id="PF13456">
    <property type="entry name" value="RVT_3"/>
    <property type="match status" value="1"/>
</dbReference>
<feature type="transmembrane region" description="Helical" evidence="1">
    <location>
        <begin position="48"/>
        <end position="68"/>
    </location>
</feature>
<dbReference type="Gene3D" id="3.30.160.60">
    <property type="entry name" value="Classic Zinc Finger"/>
    <property type="match status" value="1"/>
</dbReference>
<feature type="domain" description="C2H2-type" evidence="2">
    <location>
        <begin position="181"/>
        <end position="205"/>
    </location>
</feature>
<dbReference type="Pfam" id="PF12874">
    <property type="entry name" value="zf-met"/>
    <property type="match status" value="1"/>
</dbReference>
<name>A0A834T859_9FABA</name>
<evidence type="ECO:0000313" key="4">
    <source>
        <dbReference type="EMBL" id="KAF7817047.1"/>
    </source>
</evidence>
<accession>A0A834T859</accession>
<dbReference type="InterPro" id="IPR053151">
    <property type="entry name" value="RNase_H-like"/>
</dbReference>
<protein>
    <submittedName>
        <fullName evidence="4">Putative transcription factor C2H2 family</fullName>
    </submittedName>
</protein>
<proteinExistence type="predicted"/>
<organism evidence="4 5">
    <name type="scientific">Senna tora</name>
    <dbReference type="NCBI Taxonomy" id="362788"/>
    <lineage>
        <taxon>Eukaryota</taxon>
        <taxon>Viridiplantae</taxon>
        <taxon>Streptophyta</taxon>
        <taxon>Embryophyta</taxon>
        <taxon>Tracheophyta</taxon>
        <taxon>Spermatophyta</taxon>
        <taxon>Magnoliopsida</taxon>
        <taxon>eudicotyledons</taxon>
        <taxon>Gunneridae</taxon>
        <taxon>Pentapetalae</taxon>
        <taxon>rosids</taxon>
        <taxon>fabids</taxon>
        <taxon>Fabales</taxon>
        <taxon>Fabaceae</taxon>
        <taxon>Caesalpinioideae</taxon>
        <taxon>Cassia clade</taxon>
        <taxon>Senna</taxon>
    </lineage>
</organism>
<keyword evidence="1" id="KW-1133">Transmembrane helix</keyword>
<dbReference type="AlphaFoldDB" id="A0A834T859"/>
<dbReference type="GO" id="GO:0004523">
    <property type="term" value="F:RNA-DNA hybrid ribonuclease activity"/>
    <property type="evidence" value="ECO:0007669"/>
    <property type="project" value="InterPro"/>
</dbReference>
<feature type="domain" description="RNase H type-1" evidence="3">
    <location>
        <begin position="273"/>
        <end position="391"/>
    </location>
</feature>